<proteinExistence type="predicted"/>
<feature type="repeat" description="PPR" evidence="2">
    <location>
        <begin position="347"/>
        <end position="381"/>
    </location>
</feature>
<dbReference type="FunFam" id="1.25.40.10:FF:000637">
    <property type="entry name" value="Pentatricopeptide repeat-containing protein"/>
    <property type="match status" value="1"/>
</dbReference>
<dbReference type="PANTHER" id="PTHR24015">
    <property type="entry name" value="OS07G0578800 PROTEIN-RELATED"/>
    <property type="match status" value="1"/>
</dbReference>
<evidence type="ECO:0000256" key="2">
    <source>
        <dbReference type="PROSITE-ProRule" id="PRU00708"/>
    </source>
</evidence>
<dbReference type="Pfam" id="PF01535">
    <property type="entry name" value="PPR"/>
    <property type="match status" value="4"/>
</dbReference>
<protein>
    <recommendedName>
        <fullName evidence="4">Pentatricopeptide repeat-containing protein</fullName>
    </recommendedName>
</protein>
<feature type="repeat" description="PPR" evidence="2">
    <location>
        <begin position="173"/>
        <end position="207"/>
    </location>
</feature>
<dbReference type="Pfam" id="PF13041">
    <property type="entry name" value="PPR_2"/>
    <property type="match status" value="1"/>
</dbReference>
<evidence type="ECO:0000256" key="1">
    <source>
        <dbReference type="ARBA" id="ARBA00022737"/>
    </source>
</evidence>
<reference evidence="3" key="1">
    <citation type="submission" date="2018-02" db="EMBL/GenBank/DDBJ databases">
        <authorList>
            <person name="Cohen D.B."/>
            <person name="Kent A.D."/>
        </authorList>
    </citation>
    <scope>NUCLEOTIDE SEQUENCE</scope>
</reference>
<dbReference type="EMBL" id="OIVN01002101">
    <property type="protein sequence ID" value="SPD00542.1"/>
    <property type="molecule type" value="Genomic_DNA"/>
</dbReference>
<dbReference type="GO" id="GO:0003723">
    <property type="term" value="F:RNA binding"/>
    <property type="evidence" value="ECO:0007669"/>
    <property type="project" value="InterPro"/>
</dbReference>
<dbReference type="InterPro" id="IPR046960">
    <property type="entry name" value="PPR_At4g14850-like_plant"/>
</dbReference>
<feature type="repeat" description="PPR" evidence="2">
    <location>
        <begin position="413"/>
        <end position="447"/>
    </location>
</feature>
<dbReference type="AlphaFoldDB" id="A0A2N9GLR7"/>
<dbReference type="FunFam" id="1.25.40.10:FF:000031">
    <property type="entry name" value="Pentatricopeptide repeat-containing protein mitochondrial"/>
    <property type="match status" value="1"/>
</dbReference>
<dbReference type="NCBIfam" id="TIGR00756">
    <property type="entry name" value="PPR"/>
    <property type="match status" value="3"/>
</dbReference>
<organism evidence="3">
    <name type="scientific">Fagus sylvatica</name>
    <name type="common">Beechnut</name>
    <dbReference type="NCBI Taxonomy" id="28930"/>
    <lineage>
        <taxon>Eukaryota</taxon>
        <taxon>Viridiplantae</taxon>
        <taxon>Streptophyta</taxon>
        <taxon>Embryophyta</taxon>
        <taxon>Tracheophyta</taxon>
        <taxon>Spermatophyta</taxon>
        <taxon>Magnoliopsida</taxon>
        <taxon>eudicotyledons</taxon>
        <taxon>Gunneridae</taxon>
        <taxon>Pentapetalae</taxon>
        <taxon>rosids</taxon>
        <taxon>fabids</taxon>
        <taxon>Fagales</taxon>
        <taxon>Fagaceae</taxon>
        <taxon>Fagus</taxon>
    </lineage>
</organism>
<name>A0A2N9GLR7_FAGSY</name>
<evidence type="ECO:0000313" key="3">
    <source>
        <dbReference type="EMBL" id="SPD00542.1"/>
    </source>
</evidence>
<dbReference type="Pfam" id="PF20431">
    <property type="entry name" value="E_motif"/>
    <property type="match status" value="1"/>
</dbReference>
<accession>A0A2N9GLR7</accession>
<dbReference type="InterPro" id="IPR011990">
    <property type="entry name" value="TPR-like_helical_dom_sf"/>
</dbReference>
<dbReference type="InterPro" id="IPR002885">
    <property type="entry name" value="PPR_rpt"/>
</dbReference>
<dbReference type="PROSITE" id="PS51375">
    <property type="entry name" value="PPR"/>
    <property type="match status" value="4"/>
</dbReference>
<feature type="repeat" description="PPR" evidence="2">
    <location>
        <begin position="276"/>
        <end position="310"/>
    </location>
</feature>
<dbReference type="InterPro" id="IPR046848">
    <property type="entry name" value="E_motif"/>
</dbReference>
<dbReference type="FunFam" id="1.25.40.10:FF:001645">
    <property type="entry name" value="Os04g0676200 protein"/>
    <property type="match status" value="1"/>
</dbReference>
<evidence type="ECO:0008006" key="4">
    <source>
        <dbReference type="Google" id="ProtNLM"/>
    </source>
</evidence>
<gene>
    <name evidence="3" type="ORF">FSB_LOCUS28424</name>
</gene>
<dbReference type="GO" id="GO:0009451">
    <property type="term" value="P:RNA modification"/>
    <property type="evidence" value="ECO:0007669"/>
    <property type="project" value="InterPro"/>
</dbReference>
<keyword evidence="1" id="KW-0677">Repeat</keyword>
<dbReference type="PANTHER" id="PTHR24015:SF548">
    <property type="entry name" value="OS08G0340900 PROTEIN"/>
    <property type="match status" value="1"/>
</dbReference>
<sequence length="568" mass="63210">MLHHPTSYNHYTFTHAIKACTLLHARQKGLEIHAHVIKSGYYSDIFIYNSLLNFYVVANDIVSACRIFDLMSFPDVVSWTSIISGLSKCGFEEEAIVKFCSMDVKPNTITLVSVMSACSSLRALKLGKAIHGYSLRNLDESNIILDNVILDFYVRCGSLVSAKYLFVNMLKRDVVSWTTMVGGYAQRGFSEEAVRVFREMVEGGEAQPNEATIVNVLSACSSIGALSLGQWVHSYIDTRSDLPVEGNVGNALINMYVKCGNVGMATHIFNMLMHKDIISWSTIISGMAMNGHGMHALHLFSLMLVHGVPPDDVTFIGLLSACSHAGLVNKGLMFFEAMKDVYRIMPQEQHYACMVDMYGRAGLLEEAEDFIRKMPVEAEGPIWGALLNACRVHWNEKMFERIRQCLLDTRGVSIGTFALLSNTYASSDRWEDAIKVRDAMRSMGLKKMAGCSWIEIKKAIALQELVDAIVAGQQTIGTDGDEDSKPDNISMAGDVSTWGHALVKISLSVSSHHLGEEQKKLDVLSNEVFSKALKFLTELIMIFMRVWIFFHCILISEEEEETNICGAI</sequence>
<dbReference type="Gene3D" id="1.25.40.10">
    <property type="entry name" value="Tetratricopeptide repeat domain"/>
    <property type="match status" value="3"/>
</dbReference>